<dbReference type="Pfam" id="PF01522">
    <property type="entry name" value="Polysacc_deac_1"/>
    <property type="match status" value="1"/>
</dbReference>
<gene>
    <name evidence="2" type="ORF">FTX54_008865</name>
</gene>
<evidence type="ECO:0000259" key="1">
    <source>
        <dbReference type="PROSITE" id="PS51677"/>
    </source>
</evidence>
<dbReference type="OrthoDB" id="9812065at2"/>
<dbReference type="InterPro" id="IPR002509">
    <property type="entry name" value="NODB_dom"/>
</dbReference>
<evidence type="ECO:0000313" key="2">
    <source>
        <dbReference type="EMBL" id="WWD81635.1"/>
    </source>
</evidence>
<name>A0A5C7FCQ7_9BACI</name>
<dbReference type="GO" id="GO:0016810">
    <property type="term" value="F:hydrolase activity, acting on carbon-nitrogen (but not peptide) bonds"/>
    <property type="evidence" value="ECO:0007669"/>
    <property type="project" value="InterPro"/>
</dbReference>
<dbReference type="PANTHER" id="PTHR10587">
    <property type="entry name" value="GLYCOSYL TRANSFERASE-RELATED"/>
    <property type="match status" value="1"/>
</dbReference>
<dbReference type="AlphaFoldDB" id="A0A5C7FCQ7"/>
<dbReference type="RefSeq" id="WP_147802246.1">
    <property type="nucleotide sequence ID" value="NZ_CP144914.1"/>
</dbReference>
<keyword evidence="2" id="KW-0378">Hydrolase</keyword>
<accession>A0A5C7FCQ7</accession>
<dbReference type="EMBL" id="CP144914">
    <property type="protein sequence ID" value="WWD81635.1"/>
    <property type="molecule type" value="Genomic_DNA"/>
</dbReference>
<protein>
    <submittedName>
        <fullName evidence="2">Polysaccharide deacetylase family protein</fullName>
        <ecNumber evidence="2">3.-.-.-</ecNumber>
    </submittedName>
</protein>
<dbReference type="EC" id="3.-.-.-" evidence="2"/>
<feature type="domain" description="NodB homology" evidence="1">
    <location>
        <begin position="24"/>
        <end position="199"/>
    </location>
</feature>
<evidence type="ECO:0000313" key="3">
    <source>
        <dbReference type="Proteomes" id="UP000321816"/>
    </source>
</evidence>
<sequence length="201" mass="23470">MIYNEVEFSFNDPQVVTEIDGRNNQITLTFDDGPGKYTNDILRSLNKENMNAYFFWQTSRLYASRPWENLYKEGHGLGSHGHRHVDFTRLSPEKQWKHLQVSVREMTQITGISPEFFRPPYGKYNKDTVDAASSLGMKTVLWSLASLDWELKQSPESIIRNITEHLNPGAVILLHEFRQTRDILPELLQEIRNRNYKTALL</sequence>
<dbReference type="Proteomes" id="UP000321816">
    <property type="component" value="Chromosome"/>
</dbReference>
<organism evidence="2 3">
    <name type="scientific">Alkalicoccus halolimnae</name>
    <dbReference type="NCBI Taxonomy" id="1667239"/>
    <lineage>
        <taxon>Bacteria</taxon>
        <taxon>Bacillati</taxon>
        <taxon>Bacillota</taxon>
        <taxon>Bacilli</taxon>
        <taxon>Bacillales</taxon>
        <taxon>Bacillaceae</taxon>
        <taxon>Alkalicoccus</taxon>
    </lineage>
</organism>
<reference evidence="2 3" key="1">
    <citation type="submission" date="2024-01" db="EMBL/GenBank/DDBJ databases">
        <title>Complete Genome Sequence of Alkalicoccus halolimnae BZ-SZ-XJ29T, a Moderately Halophilic Bacterium Isolated from a Salt Lake.</title>
        <authorList>
            <person name="Zhao B."/>
        </authorList>
    </citation>
    <scope>NUCLEOTIDE SEQUENCE [LARGE SCALE GENOMIC DNA]</scope>
    <source>
        <strain evidence="2 3">BZ-SZ-XJ29</strain>
    </source>
</reference>
<dbReference type="GO" id="GO:0005975">
    <property type="term" value="P:carbohydrate metabolic process"/>
    <property type="evidence" value="ECO:0007669"/>
    <property type="project" value="InterPro"/>
</dbReference>
<dbReference type="SUPFAM" id="SSF88713">
    <property type="entry name" value="Glycoside hydrolase/deacetylase"/>
    <property type="match status" value="1"/>
</dbReference>
<proteinExistence type="predicted"/>
<dbReference type="KEGG" id="ahal:FTX54_008865"/>
<dbReference type="PROSITE" id="PS51677">
    <property type="entry name" value="NODB"/>
    <property type="match status" value="1"/>
</dbReference>
<dbReference type="Gene3D" id="3.20.20.370">
    <property type="entry name" value="Glycoside hydrolase/deacetylase"/>
    <property type="match status" value="1"/>
</dbReference>
<keyword evidence="3" id="KW-1185">Reference proteome</keyword>
<dbReference type="InterPro" id="IPR050248">
    <property type="entry name" value="Polysacc_deacetylase_ArnD"/>
</dbReference>
<dbReference type="InterPro" id="IPR011330">
    <property type="entry name" value="Glyco_hydro/deAcase_b/a-brl"/>
</dbReference>
<dbReference type="CDD" id="cd10917">
    <property type="entry name" value="CE4_NodB_like_6s_7s"/>
    <property type="match status" value="1"/>
</dbReference>